<dbReference type="STRING" id="46224.B4102_0957"/>
<evidence type="ECO:0000313" key="2">
    <source>
        <dbReference type="EMBL" id="KYC84226.1"/>
    </source>
</evidence>
<comment type="caution">
    <text evidence="2">The sequence shown here is derived from an EMBL/GenBank/DDBJ whole genome shotgun (WGS) entry which is preliminary data.</text>
</comment>
<feature type="region of interest" description="Disordered" evidence="1">
    <location>
        <begin position="124"/>
        <end position="148"/>
    </location>
</feature>
<evidence type="ECO:0000256" key="1">
    <source>
        <dbReference type="SAM" id="MobiDB-lite"/>
    </source>
</evidence>
<dbReference type="InterPro" id="IPR038765">
    <property type="entry name" value="Papain-like_cys_pep_sf"/>
</dbReference>
<feature type="compositionally biased region" description="Polar residues" evidence="1">
    <location>
        <begin position="125"/>
        <end position="137"/>
    </location>
</feature>
<gene>
    <name evidence="2" type="ORF">B4102_0957</name>
</gene>
<dbReference type="Gene3D" id="3.90.1720.10">
    <property type="entry name" value="endopeptidase domain like (from Nostoc punctiforme)"/>
    <property type="match status" value="1"/>
</dbReference>
<dbReference type="Proteomes" id="UP000075666">
    <property type="component" value="Unassembled WGS sequence"/>
</dbReference>
<keyword evidence="3" id="KW-1185">Reference proteome</keyword>
<dbReference type="PATRIC" id="fig|46224.3.peg.2100"/>
<dbReference type="SUPFAM" id="SSF54001">
    <property type="entry name" value="Cysteine proteinases"/>
    <property type="match status" value="1"/>
</dbReference>
<reference evidence="2 3" key="1">
    <citation type="submission" date="2016-01" db="EMBL/GenBank/DDBJ databases">
        <title>Genome Sequences of Twelve Sporeforming Bacillus Species Isolated from Foods.</title>
        <authorList>
            <person name="Berendsen E.M."/>
            <person name="Wells-Bennik M.H."/>
            <person name="Krawcyk A.O."/>
            <person name="De Jong A."/>
            <person name="Holsappel S."/>
            <person name="Eijlander R.T."/>
            <person name="Kuipers O.P."/>
        </authorList>
    </citation>
    <scope>NUCLEOTIDE SEQUENCE [LARGE SCALE GENOMIC DNA]</scope>
    <source>
        <strain evidence="2 3">B4102</strain>
    </source>
</reference>
<dbReference type="Pfam" id="PF05708">
    <property type="entry name" value="Peptidase_C92"/>
    <property type="match status" value="1"/>
</dbReference>
<proteinExistence type="predicted"/>
<organism evidence="2 3">
    <name type="scientific">Heyndrickxia sporothermodurans</name>
    <dbReference type="NCBI Taxonomy" id="46224"/>
    <lineage>
        <taxon>Bacteria</taxon>
        <taxon>Bacillati</taxon>
        <taxon>Bacillota</taxon>
        <taxon>Bacilli</taxon>
        <taxon>Bacillales</taxon>
        <taxon>Bacillaceae</taxon>
        <taxon>Heyndrickxia</taxon>
    </lineage>
</organism>
<evidence type="ECO:0000313" key="3">
    <source>
        <dbReference type="Proteomes" id="UP000075666"/>
    </source>
</evidence>
<protein>
    <submittedName>
        <fullName evidence="2">Uncharacterized protein</fullName>
    </submittedName>
</protein>
<dbReference type="AlphaFoldDB" id="A0A150KJI8"/>
<name>A0A150KJI8_9BACI</name>
<dbReference type="EMBL" id="LQYN01000169">
    <property type="protein sequence ID" value="KYC84226.1"/>
    <property type="molecule type" value="Genomic_DNA"/>
</dbReference>
<accession>A0A150KJI8</accession>
<dbReference type="InterPro" id="IPR024453">
    <property type="entry name" value="Peptidase_C92"/>
</dbReference>
<sequence length="291" mass="32837">MGFLYYIINFLGQFICAFLQKKKKLTRDYYIRKKYFLCIFFPKIVLLSFCNNLKILIGVEILKKFVLSLVVSSGLILASHVTNANAEENSKNEFEGWTSSDYAEYEQGKKDYEELINLEKEGKSLNKNTEQSGQSEEVTPFAEPKPDGSMGITGSVLITMSGSSSSGSSWVGGHAAIVVDQYSTIESFGNQKVASKNGVRYWTNNFRQRYPDATRHDVIGATASEKKSAVGLAKSFLNKPYNFAFGNKTTTDKFYCSQLVWRAWQLMGYDLDYNRGKFVWPGDLKKSSLLN</sequence>